<gene>
    <name evidence="5" type="primary">refZ</name>
    <name evidence="5" type="ORF">ACFYKT_11860</name>
</gene>
<keyword evidence="6" id="KW-1185">Reference proteome</keyword>
<dbReference type="GO" id="GO:0003677">
    <property type="term" value="F:DNA binding"/>
    <property type="evidence" value="ECO:0007669"/>
    <property type="project" value="UniProtKB-KW"/>
</dbReference>
<proteinExistence type="predicted"/>
<evidence type="ECO:0000313" key="5">
    <source>
        <dbReference type="EMBL" id="MFE8697031.1"/>
    </source>
</evidence>
<dbReference type="SUPFAM" id="SSF48498">
    <property type="entry name" value="Tetracyclin repressor-like, C-terminal domain"/>
    <property type="match status" value="1"/>
</dbReference>
<dbReference type="PRINTS" id="PR00455">
    <property type="entry name" value="HTHTETR"/>
</dbReference>
<dbReference type="PROSITE" id="PS50977">
    <property type="entry name" value="HTH_TETR_2"/>
    <property type="match status" value="1"/>
</dbReference>
<sequence>MKKDTKEVIVAASIHLFNVNGFHGTSIRDIAGKAKVNPANIAYYFENKHGLLEHCFTIFFERYVEEIEKGFAFIEQGASVCLKKIAENIMFFQFENLHLTRLILREISIDSQIVREIMSTYLTKERFYFNRVIERGMKTKEFCHVNADYITLQLKGLLNMPFLNTHYLSEVLHVLPNEKYFAEKYIKEVYKWIDGVICKNEYERAYLAVNY</sequence>
<dbReference type="NCBIfam" id="NF037937">
    <property type="entry name" value="septum_RefZ"/>
    <property type="match status" value="1"/>
</dbReference>
<dbReference type="EMBL" id="JBIACJ010000005">
    <property type="protein sequence ID" value="MFE8697031.1"/>
    <property type="molecule type" value="Genomic_DNA"/>
</dbReference>
<protein>
    <submittedName>
        <fullName evidence="5">Forespore capture DNA-binding protein RefZ</fullName>
    </submittedName>
</protein>
<dbReference type="Pfam" id="PF00440">
    <property type="entry name" value="TetR_N"/>
    <property type="match status" value="1"/>
</dbReference>
<keyword evidence="1" id="KW-0678">Repressor</keyword>
<dbReference type="InterPro" id="IPR050624">
    <property type="entry name" value="HTH-type_Tx_Regulator"/>
</dbReference>
<organism evidence="5 6">
    <name type="scientific">Cytobacillus mangrovibacter</name>
    <dbReference type="NCBI Taxonomy" id="3299024"/>
    <lineage>
        <taxon>Bacteria</taxon>
        <taxon>Bacillati</taxon>
        <taxon>Bacillota</taxon>
        <taxon>Bacilli</taxon>
        <taxon>Bacillales</taxon>
        <taxon>Bacillaceae</taxon>
        <taxon>Cytobacillus</taxon>
    </lineage>
</organism>
<dbReference type="Proteomes" id="UP001601058">
    <property type="component" value="Unassembled WGS sequence"/>
</dbReference>
<evidence type="ECO:0000256" key="3">
    <source>
        <dbReference type="PROSITE-ProRule" id="PRU00335"/>
    </source>
</evidence>
<dbReference type="PANTHER" id="PTHR43479">
    <property type="entry name" value="ACREF/ENVCD OPERON REPRESSOR-RELATED"/>
    <property type="match status" value="1"/>
</dbReference>
<evidence type="ECO:0000256" key="2">
    <source>
        <dbReference type="ARBA" id="ARBA00023125"/>
    </source>
</evidence>
<keyword evidence="2 3" id="KW-0238">DNA-binding</keyword>
<evidence type="ECO:0000256" key="1">
    <source>
        <dbReference type="ARBA" id="ARBA00022491"/>
    </source>
</evidence>
<dbReference type="InterPro" id="IPR036271">
    <property type="entry name" value="Tet_transcr_reg_TetR-rel_C_sf"/>
</dbReference>
<dbReference type="InterPro" id="IPR009057">
    <property type="entry name" value="Homeodomain-like_sf"/>
</dbReference>
<evidence type="ECO:0000259" key="4">
    <source>
        <dbReference type="PROSITE" id="PS50977"/>
    </source>
</evidence>
<feature type="domain" description="HTH tetR-type" evidence="4">
    <location>
        <begin position="3"/>
        <end position="63"/>
    </location>
</feature>
<dbReference type="SUPFAM" id="SSF46689">
    <property type="entry name" value="Homeodomain-like"/>
    <property type="match status" value="1"/>
</dbReference>
<reference evidence="5 6" key="1">
    <citation type="submission" date="2024-08" db="EMBL/GenBank/DDBJ databases">
        <title>Two novel Cytobacillus novel species.</title>
        <authorList>
            <person name="Liu G."/>
        </authorList>
    </citation>
    <scope>NUCLEOTIDE SEQUENCE [LARGE SCALE GENOMIC DNA]</scope>
    <source>
        <strain evidence="5 6">FJAT-53684</strain>
    </source>
</reference>
<comment type="caution">
    <text evidence="5">The sequence shown here is derived from an EMBL/GenBank/DDBJ whole genome shotgun (WGS) entry which is preliminary data.</text>
</comment>
<name>A0ABW6JYP0_9BACI</name>
<feature type="DNA-binding region" description="H-T-H motif" evidence="3">
    <location>
        <begin position="26"/>
        <end position="45"/>
    </location>
</feature>
<dbReference type="RefSeq" id="WP_389219696.1">
    <property type="nucleotide sequence ID" value="NZ_JBIACJ010000005.1"/>
</dbReference>
<dbReference type="Gene3D" id="1.10.357.10">
    <property type="entry name" value="Tetracycline Repressor, domain 2"/>
    <property type="match status" value="1"/>
</dbReference>
<evidence type="ECO:0000313" key="6">
    <source>
        <dbReference type="Proteomes" id="UP001601058"/>
    </source>
</evidence>
<dbReference type="InterPro" id="IPR001647">
    <property type="entry name" value="HTH_TetR"/>
</dbReference>
<accession>A0ABW6JYP0</accession>
<dbReference type="PANTHER" id="PTHR43479:SF11">
    <property type="entry name" value="ACREF_ENVCD OPERON REPRESSOR-RELATED"/>
    <property type="match status" value="1"/>
</dbReference>